<dbReference type="EMBL" id="BOPH01000053">
    <property type="protein sequence ID" value="GIJ68912.1"/>
    <property type="molecule type" value="Genomic_DNA"/>
</dbReference>
<organism evidence="2 3">
    <name type="scientific">Virgisporangium ochraceum</name>
    <dbReference type="NCBI Taxonomy" id="65505"/>
    <lineage>
        <taxon>Bacteria</taxon>
        <taxon>Bacillati</taxon>
        <taxon>Actinomycetota</taxon>
        <taxon>Actinomycetes</taxon>
        <taxon>Micromonosporales</taxon>
        <taxon>Micromonosporaceae</taxon>
        <taxon>Virgisporangium</taxon>
    </lineage>
</organism>
<keyword evidence="1" id="KW-1133">Transmembrane helix</keyword>
<keyword evidence="1" id="KW-0472">Membrane</keyword>
<feature type="transmembrane region" description="Helical" evidence="1">
    <location>
        <begin position="155"/>
        <end position="175"/>
    </location>
</feature>
<dbReference type="Proteomes" id="UP000635606">
    <property type="component" value="Unassembled WGS sequence"/>
</dbReference>
<protein>
    <submittedName>
        <fullName evidence="2">Uncharacterized protein</fullName>
    </submittedName>
</protein>
<accession>A0A8J3ZRL1</accession>
<keyword evidence="3" id="KW-1185">Reference proteome</keyword>
<dbReference type="RefSeq" id="WP_203928854.1">
    <property type="nucleotide sequence ID" value="NZ_BOPH01000053.1"/>
</dbReference>
<name>A0A8J3ZRL1_9ACTN</name>
<feature type="transmembrane region" description="Helical" evidence="1">
    <location>
        <begin position="253"/>
        <end position="274"/>
    </location>
</feature>
<feature type="transmembrane region" description="Helical" evidence="1">
    <location>
        <begin position="280"/>
        <end position="300"/>
    </location>
</feature>
<keyword evidence="1" id="KW-0812">Transmembrane</keyword>
<feature type="transmembrane region" description="Helical" evidence="1">
    <location>
        <begin position="86"/>
        <end position="104"/>
    </location>
</feature>
<evidence type="ECO:0000313" key="3">
    <source>
        <dbReference type="Proteomes" id="UP000635606"/>
    </source>
</evidence>
<dbReference type="AlphaFoldDB" id="A0A8J3ZRL1"/>
<proteinExistence type="predicted"/>
<comment type="caution">
    <text evidence="2">The sequence shown here is derived from an EMBL/GenBank/DDBJ whole genome shotgun (WGS) entry which is preliminary data.</text>
</comment>
<gene>
    <name evidence="2" type="ORF">Voc01_038290</name>
</gene>
<evidence type="ECO:0000313" key="2">
    <source>
        <dbReference type="EMBL" id="GIJ68912.1"/>
    </source>
</evidence>
<reference evidence="2" key="1">
    <citation type="submission" date="2021-01" db="EMBL/GenBank/DDBJ databases">
        <title>Whole genome shotgun sequence of Virgisporangium ochraceum NBRC 16418.</title>
        <authorList>
            <person name="Komaki H."/>
            <person name="Tamura T."/>
        </authorList>
    </citation>
    <scope>NUCLEOTIDE SEQUENCE</scope>
    <source>
        <strain evidence="2">NBRC 16418</strain>
    </source>
</reference>
<feature type="transmembrane region" description="Helical" evidence="1">
    <location>
        <begin position="210"/>
        <end position="232"/>
    </location>
</feature>
<evidence type="ECO:0000256" key="1">
    <source>
        <dbReference type="SAM" id="Phobius"/>
    </source>
</evidence>
<feature type="transmembrane region" description="Helical" evidence="1">
    <location>
        <begin position="52"/>
        <end position="74"/>
    </location>
</feature>
<sequence length="331" mass="34879">MKVAALGLAAAGALALAVNAPIATTVLGLVLFGVLHNVLELRYVAGRFASVLSGRFLVLLVALVSGIVVCRVAALVVGAPARYAEIVIGYAVLAAAAVVARGTIRHVVLAAVAVATVASTMWPAYHFVVLAHLHNLVPLVFLWEWSRQLPTKTAFRAVQIGWVLVVPALVLAGAVDPWTGDLTATAFVDDPARVVAASAPPSTLDSVMGVRFLVVFAFLQTMHYVVWVWFLPRYAPDAAEAFERRVPALTGPRVWALGVGGGALLAVLFAMDYWGGRSVYAAFATYHAYLEFPVLLALLLGSTGGRNTNEAFSANGASAAVRRGRPDRTAA</sequence>
<feature type="transmembrane region" description="Helical" evidence="1">
    <location>
        <begin position="124"/>
        <end position="143"/>
    </location>
</feature>